<dbReference type="AlphaFoldDB" id="A0A6H5I180"/>
<protein>
    <submittedName>
        <fullName evidence="1">Uncharacterized protein</fullName>
    </submittedName>
</protein>
<evidence type="ECO:0000313" key="1">
    <source>
        <dbReference type="EMBL" id="CAB0029978.1"/>
    </source>
</evidence>
<sequence>MSVRERDLRFLKTAYAGGIIDEYEIDPRVGSGGVICWARRDERETTGLRHLSQMVWVVLLRQHIYIKSPAIIARWYLWQIE</sequence>
<organism evidence="1 2">
    <name type="scientific">Trichogramma brassicae</name>
    <dbReference type="NCBI Taxonomy" id="86971"/>
    <lineage>
        <taxon>Eukaryota</taxon>
        <taxon>Metazoa</taxon>
        <taxon>Ecdysozoa</taxon>
        <taxon>Arthropoda</taxon>
        <taxon>Hexapoda</taxon>
        <taxon>Insecta</taxon>
        <taxon>Pterygota</taxon>
        <taxon>Neoptera</taxon>
        <taxon>Endopterygota</taxon>
        <taxon>Hymenoptera</taxon>
        <taxon>Apocrita</taxon>
        <taxon>Proctotrupomorpha</taxon>
        <taxon>Chalcidoidea</taxon>
        <taxon>Trichogrammatidae</taxon>
        <taxon>Trichogramma</taxon>
    </lineage>
</organism>
<evidence type="ECO:0000313" key="2">
    <source>
        <dbReference type="Proteomes" id="UP000479190"/>
    </source>
</evidence>
<keyword evidence="2" id="KW-1185">Reference proteome</keyword>
<proteinExistence type="predicted"/>
<reference evidence="1 2" key="1">
    <citation type="submission" date="2020-02" db="EMBL/GenBank/DDBJ databases">
        <authorList>
            <person name="Ferguson B K."/>
        </authorList>
    </citation>
    <scope>NUCLEOTIDE SEQUENCE [LARGE SCALE GENOMIC DNA]</scope>
</reference>
<dbReference type="EMBL" id="CADCXV010000391">
    <property type="protein sequence ID" value="CAB0029978.1"/>
    <property type="molecule type" value="Genomic_DNA"/>
</dbReference>
<accession>A0A6H5I180</accession>
<gene>
    <name evidence="1" type="ORF">TBRA_LOCUS1994</name>
</gene>
<dbReference type="Proteomes" id="UP000479190">
    <property type="component" value="Unassembled WGS sequence"/>
</dbReference>
<name>A0A6H5I180_9HYME</name>